<dbReference type="InterPro" id="IPR001296">
    <property type="entry name" value="Glyco_trans_1"/>
</dbReference>
<protein>
    <recommendedName>
        <fullName evidence="5">Glycosyltransferase family 1 protein</fullName>
    </recommendedName>
</protein>
<dbReference type="Proteomes" id="UP000245802">
    <property type="component" value="Chromosome"/>
</dbReference>
<dbReference type="EMBL" id="CP025958">
    <property type="protein sequence ID" value="AWM39601.1"/>
    <property type="molecule type" value="Genomic_DNA"/>
</dbReference>
<dbReference type="OrthoDB" id="9815550at2"/>
<gene>
    <name evidence="3" type="ORF">C1280_23120</name>
</gene>
<dbReference type="InterPro" id="IPR050194">
    <property type="entry name" value="Glycosyltransferase_grp1"/>
</dbReference>
<evidence type="ECO:0000259" key="1">
    <source>
        <dbReference type="Pfam" id="PF00534"/>
    </source>
</evidence>
<dbReference type="CDD" id="cd03801">
    <property type="entry name" value="GT4_PimA-like"/>
    <property type="match status" value="1"/>
</dbReference>
<keyword evidence="4" id="KW-1185">Reference proteome</keyword>
<name>A0A2Z3H421_9BACT</name>
<organism evidence="3 4">
    <name type="scientific">Gemmata obscuriglobus</name>
    <dbReference type="NCBI Taxonomy" id="114"/>
    <lineage>
        <taxon>Bacteria</taxon>
        <taxon>Pseudomonadati</taxon>
        <taxon>Planctomycetota</taxon>
        <taxon>Planctomycetia</taxon>
        <taxon>Gemmatales</taxon>
        <taxon>Gemmataceae</taxon>
        <taxon>Gemmata</taxon>
    </lineage>
</organism>
<reference evidence="3 4" key="1">
    <citation type="submission" date="2018-01" db="EMBL/GenBank/DDBJ databases">
        <title>G. obscuriglobus.</title>
        <authorList>
            <person name="Franke J."/>
            <person name="Blomberg W."/>
            <person name="Selmecki A."/>
        </authorList>
    </citation>
    <scope>NUCLEOTIDE SEQUENCE [LARGE SCALE GENOMIC DNA]</scope>
    <source>
        <strain evidence="3 4">DSM 5831</strain>
    </source>
</reference>
<evidence type="ECO:0000313" key="4">
    <source>
        <dbReference type="Proteomes" id="UP000245802"/>
    </source>
</evidence>
<dbReference type="GO" id="GO:0016757">
    <property type="term" value="F:glycosyltransferase activity"/>
    <property type="evidence" value="ECO:0007669"/>
    <property type="project" value="InterPro"/>
</dbReference>
<dbReference type="AlphaFoldDB" id="A0A2Z3H421"/>
<feature type="domain" description="Glycosyl transferase family 1" evidence="1">
    <location>
        <begin position="215"/>
        <end position="365"/>
    </location>
</feature>
<dbReference type="KEGG" id="gog:C1280_23120"/>
<evidence type="ECO:0000313" key="3">
    <source>
        <dbReference type="EMBL" id="AWM39601.1"/>
    </source>
</evidence>
<dbReference type="PANTHER" id="PTHR45947:SF13">
    <property type="entry name" value="TRANSFERASE"/>
    <property type="match status" value="1"/>
</dbReference>
<evidence type="ECO:0008006" key="5">
    <source>
        <dbReference type="Google" id="ProtNLM"/>
    </source>
</evidence>
<evidence type="ECO:0000259" key="2">
    <source>
        <dbReference type="Pfam" id="PF13579"/>
    </source>
</evidence>
<proteinExistence type="predicted"/>
<feature type="domain" description="Glycosyltransferase subfamily 4-like N-terminal" evidence="2">
    <location>
        <begin position="19"/>
        <end position="195"/>
    </location>
</feature>
<dbReference type="Gene3D" id="3.40.50.2000">
    <property type="entry name" value="Glycogen Phosphorylase B"/>
    <property type="match status" value="2"/>
</dbReference>
<dbReference type="Pfam" id="PF00534">
    <property type="entry name" value="Glycos_transf_1"/>
    <property type="match status" value="1"/>
</dbReference>
<dbReference type="Pfam" id="PF13579">
    <property type="entry name" value="Glyco_trans_4_4"/>
    <property type="match status" value="1"/>
</dbReference>
<accession>A0A2Z3H421</accession>
<sequence length="394" mass="42439">MPQGDMRVLIATQHLSIVGGVETYLRAVLPHLRARGFDVALLAEHGATDAGVGAGVPGVPVWVGPEAFREVVRWAPDVVYSQGLADTVLEAALADRFPTIFYAHNYHGTCVSGTKCHSRPRFEPCDRVLGLGCLAAYLPRGCGGRNPLTMLGLYRTQRRRRANVDRYRAVLVASRHMAAEYGRHGVSADRLRLLPLFPPDAVPDPEPPVPRRRSDRVLFVGRVTALKGLTHLIEAMPRACAELGRTLTLVVAGDGPALSAATTEATRFGVRVEFLGWVKADRRAAEMRAADVLAVPSVWPEPFGLVGVEAGCVGLPAVAFATGGVPDWLEPGVSGESAPGLHPNAEELASALVRILSTEAHWHQLRIGAWETAKRFSAEAHLSRLINVLRQAAT</sequence>
<dbReference type="PANTHER" id="PTHR45947">
    <property type="entry name" value="SULFOQUINOVOSYL TRANSFERASE SQD2"/>
    <property type="match status" value="1"/>
</dbReference>
<dbReference type="InterPro" id="IPR028098">
    <property type="entry name" value="Glyco_trans_4-like_N"/>
</dbReference>
<dbReference type="SUPFAM" id="SSF53756">
    <property type="entry name" value="UDP-Glycosyltransferase/glycogen phosphorylase"/>
    <property type="match status" value="1"/>
</dbReference>